<organism evidence="2 3">
    <name type="scientific">Solirubrobacter pauli</name>
    <dbReference type="NCBI Taxonomy" id="166793"/>
    <lineage>
        <taxon>Bacteria</taxon>
        <taxon>Bacillati</taxon>
        <taxon>Actinomycetota</taxon>
        <taxon>Thermoleophilia</taxon>
        <taxon>Solirubrobacterales</taxon>
        <taxon>Solirubrobacteraceae</taxon>
        <taxon>Solirubrobacter</taxon>
    </lineage>
</organism>
<dbReference type="RefSeq" id="WP_121256292.1">
    <property type="nucleotide sequence ID" value="NZ_RBIL01000002.1"/>
</dbReference>
<evidence type="ECO:0000313" key="2">
    <source>
        <dbReference type="EMBL" id="RKQ87596.1"/>
    </source>
</evidence>
<feature type="region of interest" description="Disordered" evidence="1">
    <location>
        <begin position="1"/>
        <end position="24"/>
    </location>
</feature>
<keyword evidence="3" id="KW-1185">Reference proteome</keyword>
<proteinExistence type="predicted"/>
<evidence type="ECO:0000256" key="1">
    <source>
        <dbReference type="SAM" id="MobiDB-lite"/>
    </source>
</evidence>
<protein>
    <submittedName>
        <fullName evidence="2">Uncharacterized protein</fullName>
    </submittedName>
</protein>
<sequence>MTLTREQLEEHRRHVARHKEPDAPLTPQQEAMLKLQTGVGNAALARAMLNRQLPDLVPRLQPPQPMDEAVRQHVVTYLEKMRLAIQLHNMEGTISMPELVNQVRQNVPEALAATPFQIELVITEILAGDTPPPVRKVDTSDGRAAEVEAKILNSIPKPPKELKLHAGPGTLTFAFTGEAKLQAGPVTATADKDGASVGVSGGDASVTAQGAFAGDSFGLKASVKGVAFDAQIKKDSATNQWSKFTANVKIPIAGNETVEDRPPQEEIVAAVMQAEAAINEVAAHLAQGGSPTDEVVKSKMALIKPAFEKVGAAVEERKGPQASVKLSVGTDDPKLGSYGVVSLVIEF</sequence>
<comment type="caution">
    <text evidence="2">The sequence shown here is derived from an EMBL/GenBank/DDBJ whole genome shotgun (WGS) entry which is preliminary data.</text>
</comment>
<dbReference type="AlphaFoldDB" id="A0A660L150"/>
<feature type="compositionally biased region" description="Basic and acidic residues" evidence="1">
    <location>
        <begin position="1"/>
        <end position="22"/>
    </location>
</feature>
<dbReference type="Proteomes" id="UP000278962">
    <property type="component" value="Unassembled WGS sequence"/>
</dbReference>
<gene>
    <name evidence="2" type="ORF">C8N24_5621</name>
</gene>
<evidence type="ECO:0000313" key="3">
    <source>
        <dbReference type="Proteomes" id="UP000278962"/>
    </source>
</evidence>
<accession>A0A660L150</accession>
<reference evidence="2 3" key="1">
    <citation type="submission" date="2018-10" db="EMBL/GenBank/DDBJ databases">
        <title>Genomic Encyclopedia of Archaeal and Bacterial Type Strains, Phase II (KMG-II): from individual species to whole genera.</title>
        <authorList>
            <person name="Goeker M."/>
        </authorList>
    </citation>
    <scope>NUCLEOTIDE SEQUENCE [LARGE SCALE GENOMIC DNA]</scope>
    <source>
        <strain evidence="2 3">DSM 14954</strain>
    </source>
</reference>
<name>A0A660L150_9ACTN</name>
<dbReference type="EMBL" id="RBIL01000002">
    <property type="protein sequence ID" value="RKQ87596.1"/>
    <property type="molecule type" value="Genomic_DNA"/>
</dbReference>